<evidence type="ECO:0000313" key="1">
    <source>
        <dbReference type="EMBL" id="KAF7846535.1"/>
    </source>
</evidence>
<gene>
    <name evidence="1" type="ORF">BT93_L4188</name>
</gene>
<dbReference type="Proteomes" id="UP000806378">
    <property type="component" value="Unassembled WGS sequence"/>
</dbReference>
<dbReference type="Gramene" id="rna-gnl|WGS:JABURB|Cocit.L4188.1">
    <property type="protein sequence ID" value="cds-KAF7846535.1"/>
    <property type="gene ID" value="gene-BT93_L4188"/>
</dbReference>
<comment type="caution">
    <text evidence="1">The sequence shown here is derived from an EMBL/GenBank/DDBJ whole genome shotgun (WGS) entry which is preliminary data.</text>
</comment>
<proteinExistence type="predicted"/>
<protein>
    <submittedName>
        <fullName evidence="1">Uncharacterized protein</fullName>
    </submittedName>
</protein>
<keyword evidence="2" id="KW-1185">Reference proteome</keyword>
<name>A0A8T0CL67_CORYI</name>
<sequence>MAQWHATMPYSGNSTAVCASNKATLLIHDKISCLKNSFVLQKVWPI</sequence>
<evidence type="ECO:0000313" key="2">
    <source>
        <dbReference type="Proteomes" id="UP000806378"/>
    </source>
</evidence>
<reference evidence="1" key="1">
    <citation type="submission" date="2020-05" db="EMBL/GenBank/DDBJ databases">
        <title>WGS assembly of Corymbia citriodora subspecies variegata.</title>
        <authorList>
            <person name="Barry K."/>
            <person name="Hundley H."/>
            <person name="Shu S."/>
            <person name="Jenkins J."/>
            <person name="Grimwood J."/>
            <person name="Baten A."/>
        </authorList>
    </citation>
    <scope>NUCLEOTIDE SEQUENCE</scope>
    <source>
        <strain evidence="1">CV2-018</strain>
    </source>
</reference>
<organism evidence="1 2">
    <name type="scientific">Corymbia citriodora subsp. variegata</name>
    <dbReference type="NCBI Taxonomy" id="360336"/>
    <lineage>
        <taxon>Eukaryota</taxon>
        <taxon>Viridiplantae</taxon>
        <taxon>Streptophyta</taxon>
        <taxon>Embryophyta</taxon>
        <taxon>Tracheophyta</taxon>
        <taxon>Spermatophyta</taxon>
        <taxon>Magnoliopsida</taxon>
        <taxon>eudicotyledons</taxon>
        <taxon>Gunneridae</taxon>
        <taxon>Pentapetalae</taxon>
        <taxon>rosids</taxon>
        <taxon>malvids</taxon>
        <taxon>Myrtales</taxon>
        <taxon>Myrtaceae</taxon>
        <taxon>Myrtoideae</taxon>
        <taxon>Eucalypteae</taxon>
        <taxon>Corymbia</taxon>
    </lineage>
</organism>
<accession>A0A8T0CL67</accession>
<dbReference type="AlphaFoldDB" id="A0A8T0CL67"/>
<dbReference type="EMBL" id="MU092754">
    <property type="protein sequence ID" value="KAF7846535.1"/>
    <property type="molecule type" value="Genomic_DNA"/>
</dbReference>